<dbReference type="AlphaFoldDB" id="W9XMT9"/>
<evidence type="ECO:0000256" key="4">
    <source>
        <dbReference type="ARBA" id="ARBA00022475"/>
    </source>
</evidence>
<dbReference type="PROSITE" id="PS50850">
    <property type="entry name" value="MFS"/>
    <property type="match status" value="1"/>
</dbReference>
<evidence type="ECO:0000256" key="6">
    <source>
        <dbReference type="ARBA" id="ARBA00022989"/>
    </source>
</evidence>
<dbReference type="PANTHER" id="PTHR23501:SF102">
    <property type="entry name" value="DRUG TRANSPORTER, PUTATIVE (AFU_ORTHOLOGUE AFUA_3G08530)-RELATED"/>
    <property type="match status" value="1"/>
</dbReference>
<dbReference type="Pfam" id="PF07690">
    <property type="entry name" value="MFS_1"/>
    <property type="match status" value="1"/>
</dbReference>
<evidence type="ECO:0000256" key="1">
    <source>
        <dbReference type="ARBA" id="ARBA00004651"/>
    </source>
</evidence>
<feature type="transmembrane region" description="Helical" evidence="8">
    <location>
        <begin position="256"/>
        <end position="278"/>
    </location>
</feature>
<comment type="subcellular location">
    <subcellularLocation>
        <location evidence="1">Cell membrane</location>
        <topology evidence="1">Multi-pass membrane protein</topology>
    </subcellularLocation>
</comment>
<evidence type="ECO:0000256" key="5">
    <source>
        <dbReference type="ARBA" id="ARBA00022692"/>
    </source>
</evidence>
<evidence type="ECO:0000259" key="9">
    <source>
        <dbReference type="PROSITE" id="PS50850"/>
    </source>
</evidence>
<name>W9XMT9_9EURO</name>
<dbReference type="GeneID" id="19162448"/>
<dbReference type="InterPro" id="IPR011701">
    <property type="entry name" value="MFS"/>
</dbReference>
<dbReference type="SUPFAM" id="SSF103473">
    <property type="entry name" value="MFS general substrate transporter"/>
    <property type="match status" value="1"/>
</dbReference>
<feature type="transmembrane region" description="Helical" evidence="8">
    <location>
        <begin position="217"/>
        <end position="240"/>
    </location>
</feature>
<dbReference type="OrthoDB" id="10021397at2759"/>
<keyword evidence="6 8" id="KW-1133">Transmembrane helix</keyword>
<evidence type="ECO:0000256" key="2">
    <source>
        <dbReference type="ARBA" id="ARBA00007520"/>
    </source>
</evidence>
<feature type="transmembrane region" description="Helical" evidence="8">
    <location>
        <begin position="64"/>
        <end position="90"/>
    </location>
</feature>
<dbReference type="Proteomes" id="UP000019484">
    <property type="component" value="Unassembled WGS sequence"/>
</dbReference>
<keyword evidence="3" id="KW-0813">Transport</keyword>
<gene>
    <name evidence="10" type="ORF">A1O1_07592</name>
</gene>
<feature type="transmembrane region" description="Helical" evidence="8">
    <location>
        <begin position="326"/>
        <end position="345"/>
    </location>
</feature>
<evidence type="ECO:0000256" key="3">
    <source>
        <dbReference type="ARBA" id="ARBA00022448"/>
    </source>
</evidence>
<evidence type="ECO:0000313" key="10">
    <source>
        <dbReference type="EMBL" id="EXJ81528.1"/>
    </source>
</evidence>
<feature type="transmembrane region" description="Helical" evidence="8">
    <location>
        <begin position="161"/>
        <end position="178"/>
    </location>
</feature>
<comment type="caution">
    <text evidence="10">The sequence shown here is derived from an EMBL/GenBank/DDBJ whole genome shotgun (WGS) entry which is preliminary data.</text>
</comment>
<dbReference type="eggNOG" id="KOG0254">
    <property type="taxonomic scope" value="Eukaryota"/>
</dbReference>
<reference evidence="10 11" key="1">
    <citation type="submission" date="2013-03" db="EMBL/GenBank/DDBJ databases">
        <title>The Genome Sequence of Capronia coronata CBS 617.96.</title>
        <authorList>
            <consortium name="The Broad Institute Genomics Platform"/>
            <person name="Cuomo C."/>
            <person name="de Hoog S."/>
            <person name="Gorbushina A."/>
            <person name="Walker B."/>
            <person name="Young S.K."/>
            <person name="Zeng Q."/>
            <person name="Gargeya S."/>
            <person name="Fitzgerald M."/>
            <person name="Haas B."/>
            <person name="Abouelleil A."/>
            <person name="Allen A.W."/>
            <person name="Alvarado L."/>
            <person name="Arachchi H.M."/>
            <person name="Berlin A.M."/>
            <person name="Chapman S.B."/>
            <person name="Gainer-Dewar J."/>
            <person name="Goldberg J."/>
            <person name="Griggs A."/>
            <person name="Gujja S."/>
            <person name="Hansen M."/>
            <person name="Howarth C."/>
            <person name="Imamovic A."/>
            <person name="Ireland A."/>
            <person name="Larimer J."/>
            <person name="McCowan C."/>
            <person name="Murphy C."/>
            <person name="Pearson M."/>
            <person name="Poon T.W."/>
            <person name="Priest M."/>
            <person name="Roberts A."/>
            <person name="Saif S."/>
            <person name="Shea T."/>
            <person name="Sisk P."/>
            <person name="Sykes S."/>
            <person name="Wortman J."/>
            <person name="Nusbaum C."/>
            <person name="Birren B."/>
        </authorList>
    </citation>
    <scope>NUCLEOTIDE SEQUENCE [LARGE SCALE GENOMIC DNA]</scope>
    <source>
        <strain evidence="10 11">CBS 617.96</strain>
    </source>
</reference>
<dbReference type="Gene3D" id="1.20.1720.10">
    <property type="entry name" value="Multidrug resistance protein D"/>
    <property type="match status" value="1"/>
</dbReference>
<evidence type="ECO:0000256" key="7">
    <source>
        <dbReference type="ARBA" id="ARBA00023136"/>
    </source>
</evidence>
<feature type="domain" description="Major facilitator superfamily (MFS) profile" evidence="9">
    <location>
        <begin position="66"/>
        <end position="548"/>
    </location>
</feature>
<dbReference type="InterPro" id="IPR020846">
    <property type="entry name" value="MFS_dom"/>
</dbReference>
<feature type="transmembrane region" description="Helical" evidence="8">
    <location>
        <begin position="391"/>
        <end position="410"/>
    </location>
</feature>
<accession>W9XMT9</accession>
<feature type="transmembrane region" description="Helical" evidence="8">
    <location>
        <begin position="190"/>
        <end position="211"/>
    </location>
</feature>
<evidence type="ECO:0000256" key="8">
    <source>
        <dbReference type="SAM" id="Phobius"/>
    </source>
</evidence>
<dbReference type="FunFam" id="1.20.1720.10:FF:000004">
    <property type="entry name" value="EmrB/QacA family drug resistance transporter"/>
    <property type="match status" value="1"/>
</dbReference>
<evidence type="ECO:0000313" key="11">
    <source>
        <dbReference type="Proteomes" id="UP000019484"/>
    </source>
</evidence>
<proteinExistence type="inferred from homology"/>
<dbReference type="HOGENOM" id="CLU_000960_22_0_1"/>
<feature type="transmembrane region" description="Helical" evidence="8">
    <location>
        <begin position="290"/>
        <end position="306"/>
    </location>
</feature>
<comment type="similarity">
    <text evidence="2">Belongs to the major facilitator superfamily. TCR/Tet family.</text>
</comment>
<dbReference type="CDD" id="cd17502">
    <property type="entry name" value="MFS_Azr1_MDR_like"/>
    <property type="match status" value="1"/>
</dbReference>
<dbReference type="Gene3D" id="1.20.1250.20">
    <property type="entry name" value="MFS general substrate transporter like domains"/>
    <property type="match status" value="1"/>
</dbReference>
<feature type="transmembrane region" description="Helical" evidence="8">
    <location>
        <begin position="525"/>
        <end position="543"/>
    </location>
</feature>
<feature type="transmembrane region" description="Helical" evidence="8">
    <location>
        <begin position="365"/>
        <end position="384"/>
    </location>
</feature>
<dbReference type="RefSeq" id="XP_007726649.1">
    <property type="nucleotide sequence ID" value="XM_007728459.1"/>
</dbReference>
<feature type="transmembrane region" description="Helical" evidence="8">
    <location>
        <begin position="464"/>
        <end position="487"/>
    </location>
</feature>
<dbReference type="EMBL" id="AMWN01000007">
    <property type="protein sequence ID" value="EXJ81528.1"/>
    <property type="molecule type" value="Genomic_DNA"/>
</dbReference>
<keyword evidence="11" id="KW-1185">Reference proteome</keyword>
<keyword evidence="7 8" id="KW-0472">Membrane</keyword>
<feature type="transmembrane region" description="Helical" evidence="8">
    <location>
        <begin position="133"/>
        <end position="155"/>
    </location>
</feature>
<dbReference type="InterPro" id="IPR036259">
    <property type="entry name" value="MFS_trans_sf"/>
</dbReference>
<organism evidence="10 11">
    <name type="scientific">Capronia coronata CBS 617.96</name>
    <dbReference type="NCBI Taxonomy" id="1182541"/>
    <lineage>
        <taxon>Eukaryota</taxon>
        <taxon>Fungi</taxon>
        <taxon>Dikarya</taxon>
        <taxon>Ascomycota</taxon>
        <taxon>Pezizomycotina</taxon>
        <taxon>Eurotiomycetes</taxon>
        <taxon>Chaetothyriomycetidae</taxon>
        <taxon>Chaetothyriales</taxon>
        <taxon>Herpotrichiellaceae</taxon>
        <taxon>Capronia</taxon>
    </lineage>
</organism>
<dbReference type="GO" id="GO:0022857">
    <property type="term" value="F:transmembrane transporter activity"/>
    <property type="evidence" value="ECO:0007669"/>
    <property type="project" value="InterPro"/>
</dbReference>
<dbReference type="PANTHER" id="PTHR23501">
    <property type="entry name" value="MAJOR FACILITATOR SUPERFAMILY"/>
    <property type="match status" value="1"/>
</dbReference>
<feature type="transmembrane region" description="Helical" evidence="8">
    <location>
        <begin position="102"/>
        <end position="121"/>
    </location>
</feature>
<feature type="transmembrane region" description="Helical" evidence="8">
    <location>
        <begin position="422"/>
        <end position="443"/>
    </location>
</feature>
<keyword evidence="5 8" id="KW-0812">Transmembrane</keyword>
<sequence length="563" mass="59504">MSSPHQPGTQFGADGDGQEAAVDTDMNLKGGLSGDVPVKTSTCATHVDGHETPRTTSQSSVRRFLILVGMFLSLFISALDQTIVTGALPYIAADLGSSGSGYTWVGSAFALAQFAVLPLFTQAGGFFGRKWTLLCAISVFLLGSVLCGCANSMTVLIAARVVQGVGAGGIITLVYILIGDLVSTKDRGKYQGLIGATWAVASAVGPVLGGVFADKVSWRWCFFINVPASVLAFLVIMLFLHMTHPRVRLSEAIRKLDYLGITVTAGATTLILLALQWAQQGAAWSSTRQIAFLVLGGLGFVALPFIEAKVPTPIVPLSLFAHRTRIGAYAASLLHAVAYSGIAYYTPLYFQAVKCQSASAAGVNILPLVISLTIASTASGYLITWTRKYQALVWGGFVVSAVGSGLTIMLNQSSGKATQIAFLILTGLGLGPNFNSLLIPIHASFGDETETAPDVLASSTAAYVFLRSMGSALGISISGLVFFQGLADVHFNGMPASQVVGLVRELPEPQRSQAVDLFSRAMRHVHIQLTVVLSVALLASLLVKKHQLQDKVQSNHRLVEQKS</sequence>
<protein>
    <recommendedName>
        <fullName evidence="9">Major facilitator superfamily (MFS) profile domain-containing protein</fullName>
    </recommendedName>
</protein>
<dbReference type="GO" id="GO:0005886">
    <property type="term" value="C:plasma membrane"/>
    <property type="evidence" value="ECO:0007669"/>
    <property type="project" value="UniProtKB-SubCell"/>
</dbReference>
<keyword evidence="4" id="KW-1003">Cell membrane</keyword>
<dbReference type="PRINTS" id="PR01036">
    <property type="entry name" value="TCRTETB"/>
</dbReference>